<reference evidence="12 13" key="1">
    <citation type="submission" date="2020-08" db="EMBL/GenBank/DDBJ databases">
        <title>Genomic Encyclopedia of Type Strains, Phase IV (KMG-IV): sequencing the most valuable type-strain genomes for metagenomic binning, comparative biology and taxonomic classification.</title>
        <authorList>
            <person name="Goeker M."/>
        </authorList>
    </citation>
    <scope>NUCLEOTIDE SEQUENCE [LARGE SCALE GENOMIC DNA]</scope>
    <source>
        <strain evidence="12 13">DSM 2163</strain>
    </source>
</reference>
<dbReference type="AlphaFoldDB" id="A0A840ZFG9"/>
<dbReference type="InterPro" id="IPR001754">
    <property type="entry name" value="OMPdeCOase_dom"/>
</dbReference>
<evidence type="ECO:0000313" key="13">
    <source>
        <dbReference type="Proteomes" id="UP000583454"/>
    </source>
</evidence>
<dbReference type="GO" id="GO:0044205">
    <property type="term" value="P:'de novo' UMP biosynthetic process"/>
    <property type="evidence" value="ECO:0007669"/>
    <property type="project" value="UniProtKB-UniRule"/>
</dbReference>
<dbReference type="Gene3D" id="3.20.20.70">
    <property type="entry name" value="Aldolase class I"/>
    <property type="match status" value="1"/>
</dbReference>
<keyword evidence="3 7" id="KW-0210">Decarboxylase</keyword>
<evidence type="ECO:0000256" key="10">
    <source>
        <dbReference type="RuleBase" id="RU000512"/>
    </source>
</evidence>
<feature type="binding site" evidence="7 9">
    <location>
        <position position="38"/>
    </location>
    <ligand>
        <name>substrate</name>
    </ligand>
</feature>
<dbReference type="NCBIfam" id="NF001273">
    <property type="entry name" value="PRK00230.1"/>
    <property type="match status" value="1"/>
</dbReference>
<comment type="function">
    <text evidence="1 7">Catalyzes the decarboxylation of orotidine 5'-monophosphate (OMP) to uridine 5'-monophosphate (UMP).</text>
</comment>
<evidence type="ECO:0000256" key="3">
    <source>
        <dbReference type="ARBA" id="ARBA00022793"/>
    </source>
</evidence>
<feature type="binding site" evidence="7 9">
    <location>
        <position position="16"/>
    </location>
    <ligand>
        <name>substrate</name>
    </ligand>
</feature>
<feature type="active site" description="Proton donor" evidence="7">
    <location>
        <position position="67"/>
    </location>
</feature>
<dbReference type="InterPro" id="IPR014732">
    <property type="entry name" value="OMPdecase"/>
</dbReference>
<name>A0A840ZFG9_9HYPH</name>
<dbReference type="InterPro" id="IPR047596">
    <property type="entry name" value="OMPdecase_bac"/>
</dbReference>
<comment type="catalytic activity">
    <reaction evidence="6 7 10">
        <text>orotidine 5'-phosphate + H(+) = UMP + CO2</text>
        <dbReference type="Rhea" id="RHEA:11596"/>
        <dbReference type="ChEBI" id="CHEBI:15378"/>
        <dbReference type="ChEBI" id="CHEBI:16526"/>
        <dbReference type="ChEBI" id="CHEBI:57538"/>
        <dbReference type="ChEBI" id="CHEBI:57865"/>
        <dbReference type="EC" id="4.1.1.23"/>
    </reaction>
</comment>
<accession>A0A840ZFG9</accession>
<dbReference type="NCBIfam" id="TIGR01740">
    <property type="entry name" value="pyrF"/>
    <property type="match status" value="1"/>
</dbReference>
<feature type="active site" description="For OMPdecase activity" evidence="8">
    <location>
        <position position="65"/>
    </location>
</feature>
<evidence type="ECO:0000259" key="11">
    <source>
        <dbReference type="SMART" id="SM00934"/>
    </source>
</evidence>
<keyword evidence="5 7" id="KW-0456">Lyase</keyword>
<feature type="binding site" evidence="7 9">
    <location>
        <position position="210"/>
    </location>
    <ligand>
        <name>substrate</name>
    </ligand>
</feature>
<feature type="binding site" evidence="7 9">
    <location>
        <position position="189"/>
    </location>
    <ligand>
        <name>substrate</name>
    </ligand>
</feature>
<evidence type="ECO:0000256" key="8">
    <source>
        <dbReference type="PIRSR" id="PIRSR614732-1"/>
    </source>
</evidence>
<gene>
    <name evidence="7" type="primary">pyrF</name>
    <name evidence="12" type="ORF">HNR00_000621</name>
</gene>
<dbReference type="InterPro" id="IPR018089">
    <property type="entry name" value="OMPdecase_AS"/>
</dbReference>
<feature type="active site" description="For OMPdecase activity" evidence="8">
    <location>
        <position position="70"/>
    </location>
</feature>
<feature type="binding site" evidence="7 9">
    <location>
        <position position="119"/>
    </location>
    <ligand>
        <name>substrate</name>
    </ligand>
</feature>
<dbReference type="GO" id="GO:0005829">
    <property type="term" value="C:cytosol"/>
    <property type="evidence" value="ECO:0007669"/>
    <property type="project" value="TreeGrafter"/>
</dbReference>
<proteinExistence type="inferred from homology"/>
<feature type="active site" description="For OMPdecase activity" evidence="8">
    <location>
        <position position="67"/>
    </location>
</feature>
<comment type="caution">
    <text evidence="12">The sequence shown here is derived from an EMBL/GenBank/DDBJ whole genome shotgun (WGS) entry which is preliminary data.</text>
</comment>
<comment type="subunit">
    <text evidence="7">Homodimer.</text>
</comment>
<dbReference type="CDD" id="cd04725">
    <property type="entry name" value="OMP_decarboxylase_like"/>
    <property type="match status" value="1"/>
</dbReference>
<feature type="binding site" evidence="7">
    <location>
        <begin position="65"/>
        <end position="74"/>
    </location>
    <ligand>
        <name>substrate</name>
    </ligand>
</feature>
<evidence type="ECO:0000256" key="2">
    <source>
        <dbReference type="ARBA" id="ARBA00004861"/>
    </source>
</evidence>
<protein>
    <recommendedName>
        <fullName evidence="7">Orotidine 5'-phosphate decarboxylase</fullName>
        <ecNumber evidence="7">4.1.1.23</ecNumber>
    </recommendedName>
    <alternativeName>
        <fullName evidence="7">OMP decarboxylase</fullName>
        <shortName evidence="7">OMPDCase</shortName>
        <shortName evidence="7">OMPdecase</shortName>
    </alternativeName>
</protein>
<dbReference type="EC" id="4.1.1.23" evidence="7"/>
<dbReference type="SMART" id="SM00934">
    <property type="entry name" value="OMPdecase"/>
    <property type="match status" value="1"/>
</dbReference>
<dbReference type="PANTHER" id="PTHR32119">
    <property type="entry name" value="OROTIDINE 5'-PHOSPHATE DECARBOXYLASE"/>
    <property type="match status" value="1"/>
</dbReference>
<dbReference type="Pfam" id="PF00215">
    <property type="entry name" value="OMPdecase"/>
    <property type="match status" value="1"/>
</dbReference>
<feature type="binding site" evidence="7 9">
    <location>
        <position position="180"/>
    </location>
    <ligand>
        <name>substrate</name>
    </ligand>
</feature>
<evidence type="ECO:0000256" key="9">
    <source>
        <dbReference type="PIRSR" id="PIRSR614732-2"/>
    </source>
</evidence>
<dbReference type="SUPFAM" id="SSF51366">
    <property type="entry name" value="Ribulose-phoshate binding barrel"/>
    <property type="match status" value="1"/>
</dbReference>
<dbReference type="InterPro" id="IPR013785">
    <property type="entry name" value="Aldolase_TIM"/>
</dbReference>
<dbReference type="HAMAP" id="MF_01200_B">
    <property type="entry name" value="OMPdecase_type1_B"/>
    <property type="match status" value="1"/>
</dbReference>
<evidence type="ECO:0000256" key="4">
    <source>
        <dbReference type="ARBA" id="ARBA00022975"/>
    </source>
</evidence>
<feature type="binding site" evidence="7 9">
    <location>
        <position position="209"/>
    </location>
    <ligand>
        <name>substrate</name>
    </ligand>
</feature>
<evidence type="ECO:0000256" key="6">
    <source>
        <dbReference type="ARBA" id="ARBA00049157"/>
    </source>
</evidence>
<sequence>MPDIADPRDRLIVALDLPDVASAERLVERIGDAATFYKIGYRLGYADGLAFAERLAKQGKKTFLDLKLHDIGNTVEEGVRSVSGLGATFLTVHAYPQTMRAAVKGRANGLRILAVTVLTSYDDADAQEAGYALPVAELVVRRSGQARDIGIDGIVCSAIEAGAVRRVVGSERLIVTPGIRPADADLSDQKRVMTPRQARNAGIDHVVVGRPITGADDPRAVAQGIVAEMEGP</sequence>
<evidence type="ECO:0000256" key="5">
    <source>
        <dbReference type="ARBA" id="ARBA00023239"/>
    </source>
</evidence>
<dbReference type="GO" id="GO:0004590">
    <property type="term" value="F:orotidine-5'-phosphate decarboxylase activity"/>
    <property type="evidence" value="ECO:0007669"/>
    <property type="project" value="UniProtKB-UniRule"/>
</dbReference>
<dbReference type="RefSeq" id="WP_183564714.1">
    <property type="nucleotide sequence ID" value="NZ_JACHOP010000002.1"/>
</dbReference>
<organism evidence="12 13">
    <name type="scientific">Methylorubrum rhodinum</name>
    <dbReference type="NCBI Taxonomy" id="29428"/>
    <lineage>
        <taxon>Bacteria</taxon>
        <taxon>Pseudomonadati</taxon>
        <taxon>Pseudomonadota</taxon>
        <taxon>Alphaproteobacteria</taxon>
        <taxon>Hyphomicrobiales</taxon>
        <taxon>Methylobacteriaceae</taxon>
        <taxon>Methylorubrum</taxon>
    </lineage>
</organism>
<evidence type="ECO:0000256" key="7">
    <source>
        <dbReference type="HAMAP-Rule" id="MF_01200"/>
    </source>
</evidence>
<dbReference type="PROSITE" id="PS00156">
    <property type="entry name" value="OMPDECASE"/>
    <property type="match status" value="1"/>
</dbReference>
<dbReference type="UniPathway" id="UPA00070">
    <property type="reaction ID" value="UER00120"/>
</dbReference>
<dbReference type="InterPro" id="IPR011060">
    <property type="entry name" value="RibuloseP-bd_barrel"/>
</dbReference>
<comment type="similarity">
    <text evidence="7">Belongs to the OMP decarboxylase family. Type 1 subfamily.</text>
</comment>
<evidence type="ECO:0000256" key="1">
    <source>
        <dbReference type="ARBA" id="ARBA00002356"/>
    </source>
</evidence>
<keyword evidence="13" id="KW-1185">Reference proteome</keyword>
<dbReference type="GO" id="GO:0006207">
    <property type="term" value="P:'de novo' pyrimidine nucleobase biosynthetic process"/>
    <property type="evidence" value="ECO:0007669"/>
    <property type="project" value="InterPro"/>
</dbReference>
<feature type="domain" description="Orotidine 5'-phosphate decarboxylase" evidence="11">
    <location>
        <begin position="10"/>
        <end position="225"/>
    </location>
</feature>
<dbReference type="EMBL" id="JACHOP010000002">
    <property type="protein sequence ID" value="MBB5755925.1"/>
    <property type="molecule type" value="Genomic_DNA"/>
</dbReference>
<comment type="pathway">
    <text evidence="2 7 10">Pyrimidine metabolism; UMP biosynthesis via de novo pathway; UMP from orotate: step 2/2.</text>
</comment>
<evidence type="ECO:0000313" key="12">
    <source>
        <dbReference type="EMBL" id="MBB5755925.1"/>
    </source>
</evidence>
<keyword evidence="4 7" id="KW-0665">Pyrimidine biosynthesis</keyword>
<dbReference type="PANTHER" id="PTHR32119:SF2">
    <property type="entry name" value="OROTIDINE 5'-PHOSPHATE DECARBOXYLASE"/>
    <property type="match status" value="1"/>
</dbReference>
<dbReference type="Proteomes" id="UP000583454">
    <property type="component" value="Unassembled WGS sequence"/>
</dbReference>